<organism evidence="2 3">
    <name type="scientific">Acropora cervicornis</name>
    <name type="common">Staghorn coral</name>
    <dbReference type="NCBI Taxonomy" id="6130"/>
    <lineage>
        <taxon>Eukaryota</taxon>
        <taxon>Metazoa</taxon>
        <taxon>Cnidaria</taxon>
        <taxon>Anthozoa</taxon>
        <taxon>Hexacorallia</taxon>
        <taxon>Scleractinia</taxon>
        <taxon>Astrocoeniina</taxon>
        <taxon>Acroporidae</taxon>
        <taxon>Acropora</taxon>
    </lineage>
</organism>
<name>A0AAD9UWC6_ACRCE</name>
<comment type="caution">
    <text evidence="2">The sequence shown here is derived from an EMBL/GenBank/DDBJ whole genome shotgun (WGS) entry which is preliminary data.</text>
</comment>
<evidence type="ECO:0000313" key="3">
    <source>
        <dbReference type="Proteomes" id="UP001249851"/>
    </source>
</evidence>
<dbReference type="AlphaFoldDB" id="A0AAD9UWC6"/>
<protein>
    <submittedName>
        <fullName evidence="2">Uncharacterized protein</fullName>
    </submittedName>
</protein>
<dbReference type="Proteomes" id="UP001249851">
    <property type="component" value="Unassembled WGS sequence"/>
</dbReference>
<reference evidence="2" key="1">
    <citation type="journal article" date="2023" name="G3 (Bethesda)">
        <title>Whole genome assembly and annotation of the endangered Caribbean coral Acropora cervicornis.</title>
        <authorList>
            <person name="Selwyn J.D."/>
            <person name="Vollmer S.V."/>
        </authorList>
    </citation>
    <scope>NUCLEOTIDE SEQUENCE</scope>
    <source>
        <strain evidence="2">K2</strain>
    </source>
</reference>
<sequence>MAFVAEDDSDIAQIIASDGSESEDENTKLKNGPEPLPGGGWGTLPIC</sequence>
<feature type="compositionally biased region" description="Acidic residues" evidence="1">
    <location>
        <begin position="1"/>
        <end position="10"/>
    </location>
</feature>
<keyword evidence="3" id="KW-1185">Reference proteome</keyword>
<evidence type="ECO:0000256" key="1">
    <source>
        <dbReference type="SAM" id="MobiDB-lite"/>
    </source>
</evidence>
<reference evidence="2" key="2">
    <citation type="journal article" date="2023" name="Science">
        <title>Genomic signatures of disease resistance in endangered staghorn corals.</title>
        <authorList>
            <person name="Vollmer S.V."/>
            <person name="Selwyn J.D."/>
            <person name="Despard B.A."/>
            <person name="Roesel C.L."/>
        </authorList>
    </citation>
    <scope>NUCLEOTIDE SEQUENCE</scope>
    <source>
        <strain evidence="2">K2</strain>
    </source>
</reference>
<evidence type="ECO:0000313" key="2">
    <source>
        <dbReference type="EMBL" id="KAK2552137.1"/>
    </source>
</evidence>
<feature type="compositionally biased region" description="Gly residues" evidence="1">
    <location>
        <begin position="37"/>
        <end position="47"/>
    </location>
</feature>
<dbReference type="EMBL" id="JARQWQ010000090">
    <property type="protein sequence ID" value="KAK2552137.1"/>
    <property type="molecule type" value="Genomic_DNA"/>
</dbReference>
<gene>
    <name evidence="2" type="ORF">P5673_026894</name>
</gene>
<proteinExistence type="predicted"/>
<feature type="region of interest" description="Disordered" evidence="1">
    <location>
        <begin position="1"/>
        <end position="47"/>
    </location>
</feature>
<accession>A0AAD9UWC6</accession>